<keyword evidence="4" id="KW-1185">Reference proteome</keyword>
<dbReference type="InterPro" id="IPR038765">
    <property type="entry name" value="Papain-like_cys_pep_sf"/>
</dbReference>
<dbReference type="KEGG" id="blq:L21SP5_03276"/>
<sequence length="334" mass="38429" precursor="true">MKKLKTILLILLTATFVQGQNYEQMDNYVRALEFKSNVDLVEMAEEITAKSNTDEERLRAIFVWIAHNIEYDVKSFKSGKIPNSTAIGVVQKGRAVCEGYSNLFQELASNVGIKSFIVSGFSKGYGYQNRKKLETSDHAWNIVLLNNDWYLIDATWGAGHLNMRGRYVPAMQEKYFMADPAFFVTEHLPEDPAMQLLPCPIKPKEFLQDSSKVLKIARSKEKCYSYRDTLAAYIQLDTVQQKVASAERMYRYFNDNVYKPAILLNQAAYAYSKPLNDGSVDLNKKLELAQKSLKYYKRAEEILSGAARPHERDLKRMVKQNIANVEKFIDFYKK</sequence>
<feature type="signal peptide" evidence="1">
    <location>
        <begin position="1"/>
        <end position="19"/>
    </location>
</feature>
<evidence type="ECO:0000256" key="1">
    <source>
        <dbReference type="SAM" id="SignalP"/>
    </source>
</evidence>
<dbReference type="STRING" id="1307839.L21SP5_03276"/>
<dbReference type="SMART" id="SM00460">
    <property type="entry name" value="TGc"/>
    <property type="match status" value="1"/>
</dbReference>
<name>A0A0S2I3V1_9BACT</name>
<dbReference type="InterPro" id="IPR052557">
    <property type="entry name" value="CAP/Cytokinesis_protein"/>
</dbReference>
<dbReference type="GO" id="GO:0005737">
    <property type="term" value="C:cytoplasm"/>
    <property type="evidence" value="ECO:0007669"/>
    <property type="project" value="TreeGrafter"/>
</dbReference>
<evidence type="ECO:0000313" key="4">
    <source>
        <dbReference type="Proteomes" id="UP000064893"/>
    </source>
</evidence>
<dbReference type="PANTHER" id="PTHR46333:SF2">
    <property type="entry name" value="CYTOKINESIS PROTEIN 3"/>
    <property type="match status" value="1"/>
</dbReference>
<evidence type="ECO:0000313" key="3">
    <source>
        <dbReference type="EMBL" id="ALO16890.1"/>
    </source>
</evidence>
<proteinExistence type="predicted"/>
<organism evidence="3 4">
    <name type="scientific">Salinivirga cyanobacteriivorans</name>
    <dbReference type="NCBI Taxonomy" id="1307839"/>
    <lineage>
        <taxon>Bacteria</taxon>
        <taxon>Pseudomonadati</taxon>
        <taxon>Bacteroidota</taxon>
        <taxon>Bacteroidia</taxon>
        <taxon>Bacteroidales</taxon>
        <taxon>Salinivirgaceae</taxon>
        <taxon>Salinivirga</taxon>
    </lineage>
</organism>
<protein>
    <recommendedName>
        <fullName evidence="2">Transglutaminase-like domain-containing protein</fullName>
    </recommendedName>
</protein>
<gene>
    <name evidence="3" type="ORF">L21SP5_03276</name>
</gene>
<dbReference type="RefSeq" id="WP_057954234.1">
    <property type="nucleotide sequence ID" value="NZ_CP013118.1"/>
</dbReference>
<dbReference type="Gene3D" id="3.10.620.30">
    <property type="match status" value="1"/>
</dbReference>
<dbReference type="SUPFAM" id="SSF54001">
    <property type="entry name" value="Cysteine proteinases"/>
    <property type="match status" value="1"/>
</dbReference>
<dbReference type="Proteomes" id="UP000064893">
    <property type="component" value="Chromosome"/>
</dbReference>
<feature type="chain" id="PRO_5006599602" description="Transglutaminase-like domain-containing protein" evidence="1">
    <location>
        <begin position="20"/>
        <end position="334"/>
    </location>
</feature>
<dbReference type="PANTHER" id="PTHR46333">
    <property type="entry name" value="CYTOKINESIS PROTEIN 3"/>
    <property type="match status" value="1"/>
</dbReference>
<accession>A0A0S2I3V1</accession>
<feature type="domain" description="Transglutaminase-like" evidence="2">
    <location>
        <begin position="89"/>
        <end position="156"/>
    </location>
</feature>
<dbReference type="OrthoDB" id="9788327at2"/>
<dbReference type="Pfam" id="PF01841">
    <property type="entry name" value="Transglut_core"/>
    <property type="match status" value="1"/>
</dbReference>
<reference evidence="3 4" key="1">
    <citation type="submission" date="2015-11" db="EMBL/GenBank/DDBJ databases">
        <title>Description and complete genome sequence of a novel strain predominating in hypersaline microbial mats and representing a new family of the Bacteriodetes phylum.</title>
        <authorList>
            <person name="Spring S."/>
            <person name="Bunk B."/>
            <person name="Sproer C."/>
            <person name="Klenk H.-P."/>
        </authorList>
    </citation>
    <scope>NUCLEOTIDE SEQUENCE [LARGE SCALE GENOMIC DNA]</scope>
    <source>
        <strain evidence="3 4">L21-Spi-D4</strain>
    </source>
</reference>
<dbReference type="EMBL" id="CP013118">
    <property type="protein sequence ID" value="ALO16890.1"/>
    <property type="molecule type" value="Genomic_DNA"/>
</dbReference>
<dbReference type="AlphaFoldDB" id="A0A0S2I3V1"/>
<dbReference type="InterPro" id="IPR002931">
    <property type="entry name" value="Transglutaminase-like"/>
</dbReference>
<evidence type="ECO:0000259" key="2">
    <source>
        <dbReference type="SMART" id="SM00460"/>
    </source>
</evidence>
<keyword evidence="1" id="KW-0732">Signal</keyword>